<evidence type="ECO:0000313" key="9">
    <source>
        <dbReference type="EMBL" id="JAD05813.1"/>
    </source>
</evidence>
<organism evidence="9">
    <name type="scientific">Zeugodacus cucurbitae</name>
    <name type="common">Melon fruit fly</name>
    <name type="synonym">Bactrocera cucurbitae</name>
    <dbReference type="NCBI Taxonomy" id="28588"/>
    <lineage>
        <taxon>Eukaryota</taxon>
        <taxon>Metazoa</taxon>
        <taxon>Ecdysozoa</taxon>
        <taxon>Arthropoda</taxon>
        <taxon>Hexapoda</taxon>
        <taxon>Insecta</taxon>
        <taxon>Pterygota</taxon>
        <taxon>Neoptera</taxon>
        <taxon>Endopterygota</taxon>
        <taxon>Diptera</taxon>
        <taxon>Brachycera</taxon>
        <taxon>Muscomorpha</taxon>
        <taxon>Tephritoidea</taxon>
        <taxon>Tephritidae</taxon>
        <taxon>Zeugodacus</taxon>
        <taxon>Zeugodacus</taxon>
    </lineage>
</organism>
<sequence length="862" mass="97463">MFYKTSVLMLTLPLANIYIFYSVCVTAQGAADLLKITKPTPSIISKEPSIRVKNPTNTQATAFPTTEVSPATSVVPEICIHGVKILSNVKHDTQNIQYEQDFVHVIEGDAMLSILTTDVASSLFVVDRVNRANLLDADFEIGVRAILVEDETVAENLLIQEVQYLQQCIAHAIGIFVDYDLYKSSEKFIKDLEYNIWPILPPRMYILPKVAHLLHQMPWAGSIASVEIITENLNTYNEFIEAVRHEHMCLMHFKSNENIYIVFGKKMTKHFEDNSTIFAIPTDRTDRTFLTDLPEKSYVFMESEVDPDKIEENSTMPIIDETLKSTLIQPSRVFAFARPLLEIVRWLKGSLMRNCKREQNIFVLESCLNFLNFIADWQTTEYRQYYEPAKILELLHMQRFTSFMNLKMFQKSTKIPNERATTSQDHTDLQEIASQNFVTNITTFYHYNEANSTSIELKPKFGKVFNCQYSAGDNRRYPFLFDGESVMFWRIKPDAWVATGMTAAILGLIITLAILVFIVVRISLGDVFEGNPVTSILLLLSMILLFTSFVPFSLEYIGEHKNSHVTFEDAATLNTLCAIRVFIMTLAYCLIFSLLLCRAVMLASIGSEGGFLSHVNGYIQAVICIFSILVQLGMSIQLLVIMHIATESISCENMYYGHWLWLLVGYDFMLLVGIVGLIPFIYRSQRNYREGILIVIGAVLTFAIWIVWIGMSLLGDEMRDAAISLGLQATGWAILVGVLIPRTFLIVRGIERSDIAQALPSLTSLAFAQNNQYSSEQSVYECVNPAMRSCSQADIVQSPSEIPTLPLRGGGPRRQQFFANLRQANANINPQRQPPRPQRGSPTRSECSSLPGSPESSKITRF</sequence>
<dbReference type="PRINTS" id="PR01223">
    <property type="entry name" value="BRIDEOF7LESS"/>
</dbReference>
<feature type="transmembrane region" description="Helical" evidence="7">
    <location>
        <begin position="536"/>
        <end position="558"/>
    </location>
</feature>
<evidence type="ECO:0000256" key="1">
    <source>
        <dbReference type="ARBA" id="ARBA00004141"/>
    </source>
</evidence>
<dbReference type="GO" id="GO:0007601">
    <property type="term" value="P:visual perception"/>
    <property type="evidence" value="ECO:0007669"/>
    <property type="project" value="InterPro"/>
</dbReference>
<feature type="transmembrane region" description="Helical" evidence="7">
    <location>
        <begin position="692"/>
        <end position="715"/>
    </location>
</feature>
<dbReference type="InterPro" id="IPR002956">
    <property type="entry name" value="Bride_of_7less"/>
</dbReference>
<dbReference type="GO" id="GO:0005118">
    <property type="term" value="F:sevenless binding"/>
    <property type="evidence" value="ECO:0007669"/>
    <property type="project" value="InterPro"/>
</dbReference>
<dbReference type="GO" id="GO:0016020">
    <property type="term" value="C:membrane"/>
    <property type="evidence" value="ECO:0007669"/>
    <property type="project" value="UniProtKB-SubCell"/>
</dbReference>
<keyword evidence="4 7" id="KW-0472">Membrane</keyword>
<comment type="subcellular location">
    <subcellularLocation>
        <location evidence="1">Membrane</location>
        <topology evidence="1">Multi-pass membrane protein</topology>
    </subcellularLocation>
</comment>
<name>A0A0A1X598_ZEUCU</name>
<feature type="transmembrane region" description="Helical" evidence="7">
    <location>
        <begin position="658"/>
        <end position="680"/>
    </location>
</feature>
<feature type="transmembrane region" description="Helical" evidence="7">
    <location>
        <begin position="495"/>
        <end position="524"/>
    </location>
</feature>
<dbReference type="EMBL" id="GBXI01008479">
    <property type="protein sequence ID" value="JAD05813.1"/>
    <property type="molecule type" value="Transcribed_RNA"/>
</dbReference>
<evidence type="ECO:0000256" key="4">
    <source>
        <dbReference type="ARBA" id="ARBA00023136"/>
    </source>
</evidence>
<accession>A0A0A1X598</accession>
<proteinExistence type="predicted"/>
<dbReference type="InterPro" id="IPR017978">
    <property type="entry name" value="GPCR_3_C"/>
</dbReference>
<reference evidence="9" key="1">
    <citation type="submission" date="2014-11" db="EMBL/GenBank/DDBJ databases">
        <authorList>
            <person name="Geib S."/>
        </authorList>
    </citation>
    <scope>NUCLEOTIDE SEQUENCE</scope>
</reference>
<dbReference type="AlphaFoldDB" id="A0A0A1X598"/>
<evidence type="ECO:0000256" key="3">
    <source>
        <dbReference type="ARBA" id="ARBA00022989"/>
    </source>
</evidence>
<evidence type="ECO:0000256" key="5">
    <source>
        <dbReference type="ARBA" id="ARBA00023180"/>
    </source>
</evidence>
<evidence type="ECO:0000256" key="2">
    <source>
        <dbReference type="ARBA" id="ARBA00022692"/>
    </source>
</evidence>
<feature type="transmembrane region" description="Helical" evidence="7">
    <location>
        <begin position="721"/>
        <end position="740"/>
    </location>
</feature>
<keyword evidence="3 7" id="KW-1133">Transmembrane helix</keyword>
<feature type="transmembrane region" description="Helical" evidence="7">
    <location>
        <begin position="618"/>
        <end position="646"/>
    </location>
</feature>
<evidence type="ECO:0000259" key="8">
    <source>
        <dbReference type="Pfam" id="PF00003"/>
    </source>
</evidence>
<evidence type="ECO:0000256" key="7">
    <source>
        <dbReference type="SAM" id="Phobius"/>
    </source>
</evidence>
<evidence type="ECO:0000256" key="6">
    <source>
        <dbReference type="SAM" id="MobiDB-lite"/>
    </source>
</evidence>
<keyword evidence="2 7" id="KW-0812">Transmembrane</keyword>
<feature type="region of interest" description="Disordered" evidence="6">
    <location>
        <begin position="825"/>
        <end position="862"/>
    </location>
</feature>
<dbReference type="GO" id="GO:0004930">
    <property type="term" value="F:G protein-coupled receptor activity"/>
    <property type="evidence" value="ECO:0007669"/>
    <property type="project" value="InterPro"/>
</dbReference>
<dbReference type="Pfam" id="PF00003">
    <property type="entry name" value="7tm_3"/>
    <property type="match status" value="1"/>
</dbReference>
<reference evidence="9" key="2">
    <citation type="journal article" date="2015" name="Gigascience">
        <title>Reconstructing a comprehensive transcriptome assembly of a white-pupal translocated strain of the pest fruit fly Bactrocera cucurbitae.</title>
        <authorList>
            <person name="Sim S.B."/>
            <person name="Calla B."/>
            <person name="Hall B."/>
            <person name="DeRego T."/>
            <person name="Geib S.M."/>
        </authorList>
    </citation>
    <scope>NUCLEOTIDE SEQUENCE</scope>
</reference>
<keyword evidence="5" id="KW-0325">Glycoprotein</keyword>
<gene>
    <name evidence="9" type="primary">boss</name>
    <name evidence="9" type="ORF">g.4175</name>
</gene>
<dbReference type="PANTHER" id="PTHR24060">
    <property type="entry name" value="METABOTROPIC GLUTAMATE RECEPTOR"/>
    <property type="match status" value="1"/>
</dbReference>
<feature type="compositionally biased region" description="Polar residues" evidence="6">
    <location>
        <begin position="840"/>
        <end position="862"/>
    </location>
</feature>
<feature type="transmembrane region" description="Helical" evidence="7">
    <location>
        <begin position="578"/>
        <end position="597"/>
    </location>
</feature>
<dbReference type="InterPro" id="IPR050726">
    <property type="entry name" value="mGluR"/>
</dbReference>
<dbReference type="OrthoDB" id="9880600at2759"/>
<protein>
    <submittedName>
        <fullName evidence="9">Protein bride of sevenless</fullName>
    </submittedName>
</protein>
<feature type="domain" description="G-protein coupled receptors family 3 profile" evidence="8">
    <location>
        <begin position="494"/>
        <end position="742"/>
    </location>
</feature>